<evidence type="ECO:0000256" key="5">
    <source>
        <dbReference type="ARBA" id="ARBA00022448"/>
    </source>
</evidence>
<dbReference type="InterPro" id="IPR001996">
    <property type="entry name" value="PTS_IIB_1"/>
</dbReference>
<proteinExistence type="inferred from homology"/>
<accession>A0A852YTC5</accession>
<evidence type="ECO:0000256" key="3">
    <source>
        <dbReference type="ARBA" id="ARBA00011890"/>
    </source>
</evidence>
<dbReference type="SUPFAM" id="SSF55604">
    <property type="entry name" value="Glucose permease domain IIB"/>
    <property type="match status" value="1"/>
</dbReference>
<dbReference type="PANTHER" id="PTHR11579">
    <property type="entry name" value="PROTEIN-L-ISOASPARTATE O-METHYLTRANSFERASE"/>
    <property type="match status" value="1"/>
</dbReference>
<dbReference type="PROSITE" id="PS01035">
    <property type="entry name" value="PTS_EIIB_TYPE_1_CYS"/>
    <property type="match status" value="1"/>
</dbReference>
<dbReference type="EC" id="2.1.1.77" evidence="3"/>
<evidence type="ECO:0000313" key="18">
    <source>
        <dbReference type="EMBL" id="NYH77188.1"/>
    </source>
</evidence>
<keyword evidence="10" id="KW-0598">Phosphotransferase system</keyword>
<dbReference type="InterPro" id="IPR036878">
    <property type="entry name" value="Glu_permease_IIB"/>
</dbReference>
<dbReference type="Pfam" id="PF00367">
    <property type="entry name" value="PTS_EIIB"/>
    <property type="match status" value="1"/>
</dbReference>
<comment type="similarity">
    <text evidence="2">Belongs to the methyltransferase superfamily. L-isoaspartyl/D-aspartyl protein methyltransferase family.</text>
</comment>
<evidence type="ECO:0000256" key="6">
    <source>
        <dbReference type="ARBA" id="ARBA00022490"/>
    </source>
</evidence>
<keyword evidence="6" id="KW-0963">Cytoplasm</keyword>
<dbReference type="InterPro" id="IPR029063">
    <property type="entry name" value="SAM-dependent_MTases_sf"/>
</dbReference>
<sequence>MPTRGYAHHGTGVQRASARTTTDLLPLLGGSDNVVTVTHCLTRLRLTLADHHAINDTAPRDHPAVLGRLHRDNALHLIVGPAAAVPLARACTELLTDHAEQPQHRVDRLVTEQHWESDHVTTQRDQAQDLREAMVRQLQDWGDLHSDSVAEALRTVPRHLFAPGESLEDVYAANQAVVTKRDEQGLATSSLSATHIQVTMLEQAQLQPGMRVLEVGSGGYNAALLAELVGEAGTVVSLDIDGDIVERARSCLQTAGYERVRVVHGDAEHGHAPEAPYDRIIVTAGAWDIPPAWIEQLAPGGRIVVPLRMRGLTRSVVFAHDEDHLVSTGYRLCGFVPMQGASAREERLIPLDGSEVALRVEEEQLLDVTGLQKSLQQPRLERWPDVEFSYPDETHFWIATQAPVFGLLAARQDAIERGLVTRSAQRGVPTLIRGASFAYRTKRPLEGGDTFENGVYAHGPEAEAVAEDYVELLRRFDRDLRGGPGARIEVFPATRPTSELPRGRVIEKKHTRVVVSWPGAREL</sequence>
<protein>
    <recommendedName>
        <fullName evidence="4">Protein-L-isoaspartate O-methyltransferase</fullName>
        <ecNumber evidence="3">2.1.1.77</ecNumber>
    </recommendedName>
    <alternativeName>
        <fullName evidence="15">L-isoaspartyl protein carboxyl methyltransferase</fullName>
    </alternativeName>
    <alternativeName>
        <fullName evidence="13">Protein L-isoaspartyl methyltransferase</fullName>
    </alternativeName>
    <alternativeName>
        <fullName evidence="14">Protein-beta-aspartate methyltransferase</fullName>
    </alternativeName>
</protein>
<keyword evidence="9 18" id="KW-0808">Transferase</keyword>
<dbReference type="InterPro" id="IPR027573">
    <property type="entry name" value="Methyltran_FxLD"/>
</dbReference>
<dbReference type="PANTHER" id="PTHR11579:SF0">
    <property type="entry name" value="PROTEIN-L-ISOASPARTATE(D-ASPARTATE) O-METHYLTRANSFERASE"/>
    <property type="match status" value="1"/>
</dbReference>
<gene>
    <name evidence="18" type="ORF">FHR84_000502</name>
</gene>
<dbReference type="InterPro" id="IPR000682">
    <property type="entry name" value="PCMT"/>
</dbReference>
<dbReference type="GO" id="GO:0016301">
    <property type="term" value="F:kinase activity"/>
    <property type="evidence" value="ECO:0007669"/>
    <property type="project" value="UniProtKB-KW"/>
</dbReference>
<evidence type="ECO:0000256" key="8">
    <source>
        <dbReference type="ARBA" id="ARBA00022603"/>
    </source>
</evidence>
<dbReference type="InterPro" id="IPR018113">
    <property type="entry name" value="PTrfase_EIIB_Cys"/>
</dbReference>
<dbReference type="Proteomes" id="UP000548304">
    <property type="component" value="Unassembled WGS sequence"/>
</dbReference>
<keyword evidence="19" id="KW-1185">Reference proteome</keyword>
<dbReference type="AlphaFoldDB" id="A0A852YTC5"/>
<evidence type="ECO:0000256" key="9">
    <source>
        <dbReference type="ARBA" id="ARBA00022679"/>
    </source>
</evidence>
<organism evidence="18 19">
    <name type="scientific">Actinopolyspora biskrensis</name>
    <dbReference type="NCBI Taxonomy" id="1470178"/>
    <lineage>
        <taxon>Bacteria</taxon>
        <taxon>Bacillati</taxon>
        <taxon>Actinomycetota</taxon>
        <taxon>Actinomycetes</taxon>
        <taxon>Actinopolysporales</taxon>
        <taxon>Actinopolysporaceae</taxon>
        <taxon>Actinopolyspora</taxon>
    </lineage>
</organism>
<evidence type="ECO:0000256" key="15">
    <source>
        <dbReference type="ARBA" id="ARBA00031350"/>
    </source>
</evidence>
<keyword evidence="11" id="KW-0949">S-adenosyl-L-methionine</keyword>
<dbReference type="Gene3D" id="3.40.50.150">
    <property type="entry name" value="Vaccinia Virus protein VP39"/>
    <property type="match status" value="1"/>
</dbReference>
<evidence type="ECO:0000256" key="14">
    <source>
        <dbReference type="ARBA" id="ARBA00031323"/>
    </source>
</evidence>
<dbReference type="GO" id="GO:0004719">
    <property type="term" value="F:protein-L-isoaspartate (D-aspartate) O-methyltransferase activity"/>
    <property type="evidence" value="ECO:0007669"/>
    <property type="project" value="UniProtKB-EC"/>
</dbReference>
<dbReference type="NCBIfam" id="TIGR04364">
    <property type="entry name" value="methyltran_FxLD"/>
    <property type="match status" value="1"/>
</dbReference>
<dbReference type="Gene3D" id="3.30.1360.60">
    <property type="entry name" value="Glucose permease domain IIB"/>
    <property type="match status" value="1"/>
</dbReference>
<keyword evidence="12" id="KW-0418">Kinase</keyword>
<evidence type="ECO:0000313" key="19">
    <source>
        <dbReference type="Proteomes" id="UP000548304"/>
    </source>
</evidence>
<dbReference type="PROSITE" id="PS51098">
    <property type="entry name" value="PTS_EIIB_TYPE_1"/>
    <property type="match status" value="1"/>
</dbReference>
<comment type="subcellular location">
    <subcellularLocation>
        <location evidence="1">Cytoplasm</location>
    </subcellularLocation>
</comment>
<feature type="domain" description="PTS EIIB type-1" evidence="17">
    <location>
        <begin position="18"/>
        <end position="101"/>
    </location>
</feature>
<keyword evidence="7" id="KW-0762">Sugar transport</keyword>
<evidence type="ECO:0000256" key="1">
    <source>
        <dbReference type="ARBA" id="ARBA00004496"/>
    </source>
</evidence>
<evidence type="ECO:0000256" key="4">
    <source>
        <dbReference type="ARBA" id="ARBA00013346"/>
    </source>
</evidence>
<dbReference type="RefSeq" id="WP_179533773.1">
    <property type="nucleotide sequence ID" value="NZ_JACBYW010000001.1"/>
</dbReference>
<evidence type="ECO:0000256" key="12">
    <source>
        <dbReference type="ARBA" id="ARBA00022777"/>
    </source>
</evidence>
<evidence type="ECO:0000256" key="2">
    <source>
        <dbReference type="ARBA" id="ARBA00005369"/>
    </source>
</evidence>
<evidence type="ECO:0000256" key="10">
    <source>
        <dbReference type="ARBA" id="ARBA00022683"/>
    </source>
</evidence>
<dbReference type="SUPFAM" id="SSF53335">
    <property type="entry name" value="S-adenosyl-L-methionine-dependent methyltransferases"/>
    <property type="match status" value="1"/>
</dbReference>
<keyword evidence="5" id="KW-0813">Transport</keyword>
<dbReference type="GO" id="GO:0008982">
    <property type="term" value="F:protein-N(PI)-phosphohistidine-sugar phosphotransferase activity"/>
    <property type="evidence" value="ECO:0007669"/>
    <property type="project" value="InterPro"/>
</dbReference>
<evidence type="ECO:0000256" key="7">
    <source>
        <dbReference type="ARBA" id="ARBA00022597"/>
    </source>
</evidence>
<evidence type="ECO:0000256" key="11">
    <source>
        <dbReference type="ARBA" id="ARBA00022691"/>
    </source>
</evidence>
<dbReference type="GO" id="GO:0032259">
    <property type="term" value="P:methylation"/>
    <property type="evidence" value="ECO:0007669"/>
    <property type="project" value="UniProtKB-KW"/>
</dbReference>
<keyword evidence="8 18" id="KW-0489">Methyltransferase</keyword>
<dbReference type="CDD" id="cd02440">
    <property type="entry name" value="AdoMet_MTases"/>
    <property type="match status" value="1"/>
</dbReference>
<dbReference type="GO" id="GO:0009401">
    <property type="term" value="P:phosphoenolpyruvate-dependent sugar phosphotransferase system"/>
    <property type="evidence" value="ECO:0007669"/>
    <property type="project" value="UniProtKB-KW"/>
</dbReference>
<dbReference type="Pfam" id="PF01135">
    <property type="entry name" value="PCMT"/>
    <property type="match status" value="1"/>
</dbReference>
<evidence type="ECO:0000256" key="16">
    <source>
        <dbReference type="PROSITE-ProRule" id="PRU00421"/>
    </source>
</evidence>
<evidence type="ECO:0000259" key="17">
    <source>
        <dbReference type="PROSITE" id="PS51098"/>
    </source>
</evidence>
<reference evidence="18 19" key="1">
    <citation type="submission" date="2020-07" db="EMBL/GenBank/DDBJ databases">
        <title>Genomic Encyclopedia of Type Strains, Phase III (KMG-III): the genomes of soil and plant-associated and newly described type strains.</title>
        <authorList>
            <person name="Whitman W."/>
        </authorList>
    </citation>
    <scope>NUCLEOTIDE SEQUENCE [LARGE SCALE GENOMIC DNA]</scope>
    <source>
        <strain evidence="18 19">CECT 8576</strain>
    </source>
</reference>
<evidence type="ECO:0000256" key="13">
    <source>
        <dbReference type="ARBA" id="ARBA00030757"/>
    </source>
</evidence>
<name>A0A852YTC5_9ACTN</name>
<dbReference type="GO" id="GO:0005737">
    <property type="term" value="C:cytoplasm"/>
    <property type="evidence" value="ECO:0007669"/>
    <property type="project" value="UniProtKB-SubCell"/>
</dbReference>
<feature type="active site" description="Phosphocysteine intermediate; for EIIB activity" evidence="16">
    <location>
        <position position="40"/>
    </location>
</feature>
<comment type="caution">
    <text evidence="18">The sequence shown here is derived from an EMBL/GenBank/DDBJ whole genome shotgun (WGS) entry which is preliminary data.</text>
</comment>
<dbReference type="EMBL" id="JACBYW010000001">
    <property type="protein sequence ID" value="NYH77188.1"/>
    <property type="molecule type" value="Genomic_DNA"/>
</dbReference>